<feature type="domain" description="Cytochrome oxidase subunit II copper A binding" evidence="17">
    <location>
        <begin position="143"/>
        <end position="267"/>
    </location>
</feature>
<evidence type="ECO:0000256" key="2">
    <source>
        <dbReference type="ARBA" id="ARBA00007866"/>
    </source>
</evidence>
<name>A0ABW1QLU9_9ACTN</name>
<reference evidence="20" key="1">
    <citation type="journal article" date="2019" name="Int. J. Syst. Evol. Microbiol.">
        <title>The Global Catalogue of Microorganisms (GCM) 10K type strain sequencing project: providing services to taxonomists for standard genome sequencing and annotation.</title>
        <authorList>
            <consortium name="The Broad Institute Genomics Platform"/>
            <consortium name="The Broad Institute Genome Sequencing Center for Infectious Disease"/>
            <person name="Wu L."/>
            <person name="Ma J."/>
        </authorList>
    </citation>
    <scope>NUCLEOTIDE SEQUENCE [LARGE SCALE GENOMIC DNA]</scope>
    <source>
        <strain evidence="20">CGMCC 4.7198</strain>
    </source>
</reference>
<dbReference type="PRINTS" id="PR01166">
    <property type="entry name" value="CYCOXIDASEII"/>
</dbReference>
<evidence type="ECO:0000256" key="9">
    <source>
        <dbReference type="ARBA" id="ARBA00022989"/>
    </source>
</evidence>
<dbReference type="PROSITE" id="PS50999">
    <property type="entry name" value="COX2_TM"/>
    <property type="match status" value="1"/>
</dbReference>
<keyword evidence="7" id="KW-1278">Translocase</keyword>
<evidence type="ECO:0000256" key="16">
    <source>
        <dbReference type="SAM" id="Phobius"/>
    </source>
</evidence>
<keyword evidence="8 14" id="KW-0249">Electron transport</keyword>
<dbReference type="PROSITE" id="PS50857">
    <property type="entry name" value="COX2_CUA"/>
    <property type="match status" value="1"/>
</dbReference>
<evidence type="ECO:0000256" key="11">
    <source>
        <dbReference type="ARBA" id="ARBA00023136"/>
    </source>
</evidence>
<evidence type="ECO:0000256" key="7">
    <source>
        <dbReference type="ARBA" id="ARBA00022967"/>
    </source>
</evidence>
<dbReference type="InterPro" id="IPR036257">
    <property type="entry name" value="Cyt_c_oxidase_su2_TM_sf"/>
</dbReference>
<dbReference type="Gene3D" id="2.60.40.420">
    <property type="entry name" value="Cupredoxins - blue copper proteins"/>
    <property type="match status" value="1"/>
</dbReference>
<feature type="domain" description="Cytochrome oxidase subunit II transmembrane region profile" evidence="18">
    <location>
        <begin position="45"/>
        <end position="141"/>
    </location>
</feature>
<dbReference type="EMBL" id="JBHSQL010000005">
    <property type="protein sequence ID" value="MFC6149225.1"/>
    <property type="molecule type" value="Genomic_DNA"/>
</dbReference>
<feature type="transmembrane region" description="Helical" evidence="16">
    <location>
        <begin position="65"/>
        <end position="91"/>
    </location>
</feature>
<evidence type="ECO:0000256" key="8">
    <source>
        <dbReference type="ARBA" id="ARBA00022982"/>
    </source>
</evidence>
<evidence type="ECO:0000256" key="4">
    <source>
        <dbReference type="ARBA" id="ARBA00022660"/>
    </source>
</evidence>
<feature type="transmembrane region" description="Helical" evidence="16">
    <location>
        <begin position="112"/>
        <end position="132"/>
    </location>
</feature>
<dbReference type="SUPFAM" id="SSF49503">
    <property type="entry name" value="Cupredoxins"/>
    <property type="match status" value="1"/>
</dbReference>
<dbReference type="PROSITE" id="PS00078">
    <property type="entry name" value="COX2"/>
    <property type="match status" value="1"/>
</dbReference>
<evidence type="ECO:0000256" key="10">
    <source>
        <dbReference type="ARBA" id="ARBA00023008"/>
    </source>
</evidence>
<evidence type="ECO:0000256" key="13">
    <source>
        <dbReference type="ARBA" id="ARBA00047816"/>
    </source>
</evidence>
<comment type="similarity">
    <text evidence="2 14">Belongs to the cytochrome c oxidase subunit 2 family.</text>
</comment>
<keyword evidence="4 14" id="KW-0679">Respiratory chain</keyword>
<evidence type="ECO:0000259" key="18">
    <source>
        <dbReference type="PROSITE" id="PS50999"/>
    </source>
</evidence>
<gene>
    <name evidence="19" type="primary">coxB</name>
    <name evidence="19" type="ORF">ACFPYK_07435</name>
</gene>
<keyword evidence="20" id="KW-1185">Reference proteome</keyword>
<dbReference type="InterPro" id="IPR011759">
    <property type="entry name" value="Cyt_c_oxidase_su2_TM_dom"/>
</dbReference>
<dbReference type="PANTHER" id="PTHR22888:SF9">
    <property type="entry name" value="CYTOCHROME C OXIDASE SUBUNIT 2"/>
    <property type="match status" value="1"/>
</dbReference>
<dbReference type="InterPro" id="IPR014222">
    <property type="entry name" value="Cyt_c_oxidase_su2"/>
</dbReference>
<comment type="catalytic activity">
    <reaction evidence="13 15">
        <text>4 Fe(II)-[cytochrome c] + O2 + 8 H(+)(in) = 4 Fe(III)-[cytochrome c] + 2 H2O + 4 H(+)(out)</text>
        <dbReference type="Rhea" id="RHEA:11436"/>
        <dbReference type="Rhea" id="RHEA-COMP:10350"/>
        <dbReference type="Rhea" id="RHEA-COMP:14399"/>
        <dbReference type="ChEBI" id="CHEBI:15377"/>
        <dbReference type="ChEBI" id="CHEBI:15378"/>
        <dbReference type="ChEBI" id="CHEBI:15379"/>
        <dbReference type="ChEBI" id="CHEBI:29033"/>
        <dbReference type="ChEBI" id="CHEBI:29034"/>
        <dbReference type="EC" id="7.1.1.9"/>
    </reaction>
</comment>
<comment type="subcellular location">
    <subcellularLocation>
        <location evidence="14">Cell membrane</location>
        <topology evidence="14">Multi-pass membrane protein</topology>
    </subcellularLocation>
    <subcellularLocation>
        <location evidence="1">Membrane</location>
        <topology evidence="1">Multi-pass membrane protein</topology>
    </subcellularLocation>
</comment>
<dbReference type="SUPFAM" id="SSF81464">
    <property type="entry name" value="Cytochrome c oxidase subunit II-like, transmembrane region"/>
    <property type="match status" value="1"/>
</dbReference>
<evidence type="ECO:0000259" key="17">
    <source>
        <dbReference type="PROSITE" id="PS50857"/>
    </source>
</evidence>
<comment type="cofactor">
    <cofactor evidence="15">
        <name>Cu cation</name>
        <dbReference type="ChEBI" id="CHEBI:23378"/>
    </cofactor>
    <text evidence="15">Binds a copper A center.</text>
</comment>
<evidence type="ECO:0000256" key="1">
    <source>
        <dbReference type="ARBA" id="ARBA00004141"/>
    </source>
</evidence>
<proteinExistence type="inferred from homology"/>
<organism evidence="19 20">
    <name type="scientific">Mumia xiangluensis</name>
    <dbReference type="NCBI Taxonomy" id="1678900"/>
    <lineage>
        <taxon>Bacteria</taxon>
        <taxon>Bacillati</taxon>
        <taxon>Actinomycetota</taxon>
        <taxon>Actinomycetes</taxon>
        <taxon>Propionibacteriales</taxon>
        <taxon>Nocardioidaceae</taxon>
        <taxon>Mumia</taxon>
    </lineage>
</organism>
<comment type="function">
    <text evidence="12 15">Subunits I and II form the functional core of the enzyme complex. Electrons originating in cytochrome c are transferred via heme a and Cu(A) to the binuclear center formed by heme a3 and Cu(B).</text>
</comment>
<keyword evidence="6 15" id="KW-0479">Metal-binding</keyword>
<dbReference type="InterPro" id="IPR045187">
    <property type="entry name" value="CcO_II"/>
</dbReference>
<comment type="caution">
    <text evidence="19">The sequence shown here is derived from an EMBL/GenBank/DDBJ whole genome shotgun (WGS) entry which is preliminary data.</text>
</comment>
<evidence type="ECO:0000313" key="19">
    <source>
        <dbReference type="EMBL" id="MFC6149225.1"/>
    </source>
</evidence>
<evidence type="ECO:0000313" key="20">
    <source>
        <dbReference type="Proteomes" id="UP001596097"/>
    </source>
</evidence>
<evidence type="ECO:0000256" key="14">
    <source>
        <dbReference type="RuleBase" id="RU000456"/>
    </source>
</evidence>
<dbReference type="Pfam" id="PF00116">
    <property type="entry name" value="COX2"/>
    <property type="match status" value="1"/>
</dbReference>
<dbReference type="NCBIfam" id="TIGR02866">
    <property type="entry name" value="CoxB"/>
    <property type="match status" value="1"/>
</dbReference>
<dbReference type="RefSeq" id="WP_228552829.1">
    <property type="nucleotide sequence ID" value="NZ_JBHSQL010000005.1"/>
</dbReference>
<dbReference type="Pfam" id="PF02790">
    <property type="entry name" value="COX2_TM"/>
    <property type="match status" value="1"/>
</dbReference>
<keyword evidence="9 16" id="KW-1133">Transmembrane helix</keyword>
<keyword evidence="10 15" id="KW-0186">Copper</keyword>
<evidence type="ECO:0000256" key="15">
    <source>
        <dbReference type="RuleBase" id="RU004024"/>
    </source>
</evidence>
<dbReference type="Gene3D" id="1.10.287.90">
    <property type="match status" value="1"/>
</dbReference>
<dbReference type="InterPro" id="IPR001505">
    <property type="entry name" value="Copper_CuA"/>
</dbReference>
<evidence type="ECO:0000256" key="12">
    <source>
        <dbReference type="ARBA" id="ARBA00024688"/>
    </source>
</evidence>
<evidence type="ECO:0000256" key="5">
    <source>
        <dbReference type="ARBA" id="ARBA00022692"/>
    </source>
</evidence>
<keyword evidence="11 16" id="KW-0472">Membrane</keyword>
<accession>A0ABW1QLU9</accession>
<dbReference type="EC" id="7.1.1.9" evidence="15"/>
<evidence type="ECO:0000256" key="6">
    <source>
        <dbReference type="ARBA" id="ARBA00022723"/>
    </source>
</evidence>
<evidence type="ECO:0000256" key="3">
    <source>
        <dbReference type="ARBA" id="ARBA00022448"/>
    </source>
</evidence>
<protein>
    <recommendedName>
        <fullName evidence="15">Cytochrome c oxidase subunit 2</fullName>
        <ecNumber evidence="15">7.1.1.9</ecNumber>
    </recommendedName>
</protein>
<sequence length="305" mass="34109">MGLELFARGERAQDERRRPIRSKALGLGSAVAAIVLLSGCSEDAESQWERLALPIGASDRTESMFVLWVAAWIACAVVLVLVLGLMFWAMVRYRRRPGNEVPTQLRYHLPLEVLYTVAPVIIVAIFFAQTVIAQNEMLEKVDDPDHTITVVGSKWQFTFNYLDEEATGGEDVFDFGDTSDPTELWLPVDESVRFDLVSPDVIHSFWIPEFYFKQDVIPGKINSFDVTPTREGVFTGRCAELCGLYHTRMIFKVHVVSRDEYDAHLQKLQAAGQIGQPEGGAEAYRIAGLAEAKKAAAHEENGEDE</sequence>
<keyword evidence="5 14" id="KW-0812">Transmembrane</keyword>
<dbReference type="InterPro" id="IPR002429">
    <property type="entry name" value="CcO_II-like_C"/>
</dbReference>
<dbReference type="InterPro" id="IPR008972">
    <property type="entry name" value="Cupredoxin"/>
</dbReference>
<dbReference type="CDD" id="cd13919">
    <property type="entry name" value="CuRO_HCO_II_like_5"/>
    <property type="match status" value="1"/>
</dbReference>
<dbReference type="Proteomes" id="UP001596097">
    <property type="component" value="Unassembled WGS sequence"/>
</dbReference>
<dbReference type="PANTHER" id="PTHR22888">
    <property type="entry name" value="CYTOCHROME C OXIDASE, SUBUNIT II"/>
    <property type="match status" value="1"/>
</dbReference>
<keyword evidence="3 14" id="KW-0813">Transport</keyword>